<dbReference type="AlphaFoldDB" id="A0A6J5CG02"/>
<evidence type="ECO:0000259" key="1">
    <source>
        <dbReference type="Pfam" id="PF15579"/>
    </source>
</evidence>
<feature type="domain" description="Immunity protein 52" evidence="1">
    <location>
        <begin position="29"/>
        <end position="240"/>
    </location>
</feature>
<name>A0A6J5CG02_9BURK</name>
<protein>
    <recommendedName>
        <fullName evidence="1">Immunity protein 52 domain-containing protein</fullName>
    </recommendedName>
</protein>
<organism evidence="2 3">
    <name type="scientific">Paraburkholderia sediminicola</name>
    <dbReference type="NCBI Taxonomy" id="458836"/>
    <lineage>
        <taxon>Bacteria</taxon>
        <taxon>Pseudomonadati</taxon>
        <taxon>Pseudomonadota</taxon>
        <taxon>Betaproteobacteria</taxon>
        <taxon>Burkholderiales</taxon>
        <taxon>Burkholderiaceae</taxon>
        <taxon>Paraburkholderia</taxon>
    </lineage>
</organism>
<evidence type="ECO:0000313" key="3">
    <source>
        <dbReference type="Proteomes" id="UP000494255"/>
    </source>
</evidence>
<proteinExistence type="predicted"/>
<accession>A0A6J5CG02</accession>
<dbReference type="Proteomes" id="UP000494255">
    <property type="component" value="Unassembled WGS sequence"/>
</dbReference>
<dbReference type="EMBL" id="CADIKC010000011">
    <property type="protein sequence ID" value="CAB3736036.1"/>
    <property type="molecule type" value="Genomic_DNA"/>
</dbReference>
<dbReference type="RefSeq" id="WP_175053811.1">
    <property type="nucleotide sequence ID" value="NZ_CADIKC010000011.1"/>
</dbReference>
<reference evidence="2 3" key="1">
    <citation type="submission" date="2020-04" db="EMBL/GenBank/DDBJ databases">
        <authorList>
            <person name="De Canck E."/>
        </authorList>
    </citation>
    <scope>NUCLEOTIDE SEQUENCE [LARGE SCALE GENOMIC DNA]</scope>
    <source>
        <strain evidence="2 3">LMG 24238</strain>
    </source>
</reference>
<dbReference type="GeneID" id="97044767"/>
<dbReference type="InterPro" id="IPR028969">
    <property type="entry name" value="Imm52"/>
</dbReference>
<gene>
    <name evidence="2" type="ORF">LMG24238_06189</name>
</gene>
<sequence>MQTQVSEEHSLNIELTYRLAEPQLPAIEDAYGRLWRFASVLTRAGLPIEKWHPVASNKKATLRNIAFDANGPTSAAIAVANRSRRAGRHIARSLSVWNGVYEDGGAILCDAHVINRQLCCLDLKVFDIAAFRHFATVVDLVSEAARIWSASSVQVGPSGYFFDHKAFETRPGVGWMLYLPLVLTAPQLPEAPALIPVIDGEHQRGTIIASVVDEPFSATNPGHVKIANAVETSMVDRGLLPLFTDL</sequence>
<evidence type="ECO:0000313" key="2">
    <source>
        <dbReference type="EMBL" id="CAB3736036.1"/>
    </source>
</evidence>
<keyword evidence="3" id="KW-1185">Reference proteome</keyword>
<dbReference type="Pfam" id="PF15579">
    <property type="entry name" value="Imm52"/>
    <property type="match status" value="1"/>
</dbReference>